<dbReference type="OrthoDB" id="8264817at2"/>
<evidence type="ECO:0000313" key="3">
    <source>
        <dbReference type="Proteomes" id="UP000183208"/>
    </source>
</evidence>
<dbReference type="RefSeq" id="WP_074829843.1">
    <property type="nucleotide sequence ID" value="NZ_FNTI01000001.1"/>
</dbReference>
<dbReference type="EMBL" id="FNTI01000001">
    <property type="protein sequence ID" value="SEE44750.1"/>
    <property type="molecule type" value="Genomic_DNA"/>
</dbReference>
<gene>
    <name evidence="2" type="ORF">SAMN05444171_7523</name>
</gene>
<evidence type="ECO:0000256" key="1">
    <source>
        <dbReference type="SAM" id="MobiDB-lite"/>
    </source>
</evidence>
<dbReference type="Proteomes" id="UP000183208">
    <property type="component" value="Unassembled WGS sequence"/>
</dbReference>
<reference evidence="2 3" key="1">
    <citation type="submission" date="2016-10" db="EMBL/GenBank/DDBJ databases">
        <authorList>
            <person name="de Groot N.N."/>
        </authorList>
    </citation>
    <scope>NUCLEOTIDE SEQUENCE [LARGE SCALE GENOMIC DNA]</scope>
    <source>
        <strain evidence="2 3">GAS522</strain>
    </source>
</reference>
<feature type="compositionally biased region" description="Basic and acidic residues" evidence="1">
    <location>
        <begin position="21"/>
        <end position="36"/>
    </location>
</feature>
<protein>
    <submittedName>
        <fullName evidence="2">Uncharacterized protein</fullName>
    </submittedName>
</protein>
<sequence>MSQGDPTDNALAAIASILDQPETRREPERPVVEERPASPPPLPIEAQAPVEAQASVQPHAPVDAHAPIEAHGYSRVGPGPMAAIRFRWTVRLDGGEYYVDETIGENSSPIVNGPMSRDAAVQMVLDREADARRRFEQLKSEMTGRGAAANLVRKDSGEA</sequence>
<proteinExistence type="predicted"/>
<organism evidence="2 3">
    <name type="scientific">Bradyrhizobium lablabi</name>
    <dbReference type="NCBI Taxonomy" id="722472"/>
    <lineage>
        <taxon>Bacteria</taxon>
        <taxon>Pseudomonadati</taxon>
        <taxon>Pseudomonadota</taxon>
        <taxon>Alphaproteobacteria</taxon>
        <taxon>Hyphomicrobiales</taxon>
        <taxon>Nitrobacteraceae</taxon>
        <taxon>Bradyrhizobium</taxon>
    </lineage>
</organism>
<feature type="region of interest" description="Disordered" evidence="1">
    <location>
        <begin position="1"/>
        <end position="44"/>
    </location>
</feature>
<name>A0A1M7ITU2_9BRAD</name>
<dbReference type="AlphaFoldDB" id="A0A1M7ITU2"/>
<accession>A0A1M7ITU2</accession>
<evidence type="ECO:0000313" key="2">
    <source>
        <dbReference type="EMBL" id="SEE44750.1"/>
    </source>
</evidence>